<evidence type="ECO:0000313" key="2">
    <source>
        <dbReference type="Proteomes" id="UP000029558"/>
    </source>
</evidence>
<organism evidence="1 2">
    <name type="scientific">Piscirickettsia salmonis</name>
    <dbReference type="NCBI Taxonomy" id="1238"/>
    <lineage>
        <taxon>Bacteria</taxon>
        <taxon>Pseudomonadati</taxon>
        <taxon>Pseudomonadota</taxon>
        <taxon>Gammaproteobacteria</taxon>
        <taxon>Thiotrichales</taxon>
        <taxon>Piscirickettsiaceae</taxon>
        <taxon>Piscirickettsia</taxon>
    </lineage>
</organism>
<dbReference type="GO" id="GO:0016301">
    <property type="term" value="F:kinase activity"/>
    <property type="evidence" value="ECO:0007669"/>
    <property type="project" value="UniProtKB-KW"/>
</dbReference>
<dbReference type="AlphaFoldDB" id="A0A1L6TDC6"/>
<keyword evidence="1" id="KW-0808">Transferase</keyword>
<dbReference type="SUPFAM" id="SSF50978">
    <property type="entry name" value="WD40 repeat-like"/>
    <property type="match status" value="1"/>
</dbReference>
<gene>
    <name evidence="1" type="ORF">KU39_2244</name>
</gene>
<dbReference type="EMBL" id="CP012508">
    <property type="protein sequence ID" value="ALB23424.1"/>
    <property type="molecule type" value="Genomic_DNA"/>
</dbReference>
<dbReference type="Proteomes" id="UP000029558">
    <property type="component" value="Chromosome"/>
</dbReference>
<dbReference type="InterPro" id="IPR015943">
    <property type="entry name" value="WD40/YVTN_repeat-like_dom_sf"/>
</dbReference>
<dbReference type="Gene3D" id="2.130.10.10">
    <property type="entry name" value="YVTN repeat-like/Quinoprotein amine dehydrogenase"/>
    <property type="match status" value="1"/>
</dbReference>
<keyword evidence="1" id="KW-0418">Kinase</keyword>
<dbReference type="RefSeq" id="WP_017375702.1">
    <property type="nucleotide sequence ID" value="NZ_CP013781.1"/>
</dbReference>
<name>A0A1L6TDC6_PISSA</name>
<protein>
    <submittedName>
        <fullName evidence="1">Protein kinase domain, Two component regulator propeller</fullName>
    </submittedName>
</protein>
<reference evidence="1 2" key="1">
    <citation type="journal article" date="2014" name="Genome Announc.">
        <title>Comparative Genome Analysis of Two Isolates of the Fish Pathogen Piscirickettsia salmonis from Different Hosts Reveals Major Differences in Virulence-Associated Secretion Systems.</title>
        <authorList>
            <person name="Bohle H."/>
            <person name="Henriquez P."/>
            <person name="Grothusen H."/>
            <person name="Navas E."/>
            <person name="Sandoval A."/>
            <person name="Bustamante F."/>
            <person name="Bustos P."/>
            <person name="Mancilla M."/>
        </authorList>
    </citation>
    <scope>NUCLEOTIDE SEQUENCE [LARGE SCALE GENOMIC DNA]</scope>
    <source>
        <strain evidence="2">B1-32597</strain>
    </source>
</reference>
<dbReference type="InterPro" id="IPR036322">
    <property type="entry name" value="WD40_repeat_dom_sf"/>
</dbReference>
<evidence type="ECO:0000313" key="1">
    <source>
        <dbReference type="EMBL" id="ALB23424.1"/>
    </source>
</evidence>
<accession>A0A1L6TDC6</accession>
<sequence>MLQYFKFETVFIKTAFIAIISLIFAVTNFVHASEFTFQQDDGLINGDWVRLVQPSLPLGTQINSLALTQAGDTLYINTQSVGSFLCQGDICNQLKHTLPQFNHSSHINFIAMLQKSNLIKIIKELPTDVSIFSARVIHSTKKIFVGTRAHSAYLYDKGAWQHLSASTKSPSLPKNSWVYTIASSHNGDKVLIGTMNHGAYLWRNNHWKHLTIATEHPLTKYSWIYKSSISKDGSTIVIATHSNGVFLYQNKHWQHLDNPNQSGLQKNTLVNSISMSDNGKTILLGTLLGAYLYQQGQWSRIHKHHHNLKLKTITATYVSPNGKTMLIGTQLGAIYIRQLELFN</sequence>
<proteinExistence type="predicted"/>